<dbReference type="PANTHER" id="PTHR11390">
    <property type="entry name" value="PROKARYOTIC DNA TOPOISOMERASE"/>
    <property type="match status" value="1"/>
</dbReference>
<dbReference type="EC" id="5.6.2.1" evidence="3"/>
<evidence type="ECO:0000313" key="15">
    <source>
        <dbReference type="EMBL" id="MCU6761945.1"/>
    </source>
</evidence>
<dbReference type="InterPro" id="IPR013824">
    <property type="entry name" value="Topo_IA_cen_sub1"/>
</dbReference>
<evidence type="ECO:0000256" key="1">
    <source>
        <dbReference type="ARBA" id="ARBA00000213"/>
    </source>
</evidence>
<dbReference type="Proteomes" id="UP001652442">
    <property type="component" value="Unassembled WGS sequence"/>
</dbReference>
<dbReference type="InterPro" id="IPR023405">
    <property type="entry name" value="Topo_IA_core_domain"/>
</dbReference>
<dbReference type="CDD" id="cd00186">
    <property type="entry name" value="TOP1Ac"/>
    <property type="match status" value="1"/>
</dbReference>
<evidence type="ECO:0000256" key="6">
    <source>
        <dbReference type="ARBA" id="ARBA00023029"/>
    </source>
</evidence>
<feature type="domain" description="Toprim" evidence="13">
    <location>
        <begin position="1"/>
        <end position="134"/>
    </location>
</feature>
<dbReference type="InterPro" id="IPR003601">
    <property type="entry name" value="Topo_IA_2"/>
</dbReference>
<keyword evidence="8" id="KW-0413">Isomerase</keyword>
<dbReference type="InterPro" id="IPR023406">
    <property type="entry name" value="Topo_IA_AS"/>
</dbReference>
<evidence type="ECO:0000313" key="16">
    <source>
        <dbReference type="Proteomes" id="UP001652442"/>
    </source>
</evidence>
<dbReference type="InterPro" id="IPR000380">
    <property type="entry name" value="Topo_IA"/>
</dbReference>
<dbReference type="NCBIfam" id="NF005829">
    <property type="entry name" value="PRK07726.1"/>
    <property type="match status" value="1"/>
</dbReference>
<dbReference type="CDD" id="cd03362">
    <property type="entry name" value="TOPRIM_TopoIA_TopoIII"/>
    <property type="match status" value="1"/>
</dbReference>
<dbReference type="InterPro" id="IPR013826">
    <property type="entry name" value="Topo_IA_cen_sub3"/>
</dbReference>
<dbReference type="InterPro" id="IPR005738">
    <property type="entry name" value="TopoIII"/>
</dbReference>
<dbReference type="SMART" id="SM00436">
    <property type="entry name" value="TOP1Bc"/>
    <property type="match status" value="1"/>
</dbReference>
<dbReference type="Pfam" id="PF01131">
    <property type="entry name" value="Topoisom_bac"/>
    <property type="match status" value="1"/>
</dbReference>
<keyword evidence="5" id="KW-0460">Magnesium</keyword>
<evidence type="ECO:0000256" key="2">
    <source>
        <dbReference type="ARBA" id="ARBA00009446"/>
    </source>
</evidence>
<evidence type="ECO:0000259" key="14">
    <source>
        <dbReference type="PROSITE" id="PS52039"/>
    </source>
</evidence>
<dbReference type="InterPro" id="IPR006171">
    <property type="entry name" value="TOPRIM_dom"/>
</dbReference>
<evidence type="ECO:0000256" key="12">
    <source>
        <dbReference type="ARBA" id="ARBA00032877"/>
    </source>
</evidence>
<keyword evidence="7" id="KW-0238">DNA-binding</keyword>
<dbReference type="SUPFAM" id="SSF56712">
    <property type="entry name" value="Prokaryotic type I DNA topoisomerase"/>
    <property type="match status" value="1"/>
</dbReference>
<evidence type="ECO:0000256" key="3">
    <source>
        <dbReference type="ARBA" id="ARBA00012891"/>
    </source>
</evidence>
<evidence type="ECO:0000256" key="10">
    <source>
        <dbReference type="ARBA" id="ARBA00031985"/>
    </source>
</evidence>
<evidence type="ECO:0000259" key="13">
    <source>
        <dbReference type="PROSITE" id="PS50880"/>
    </source>
</evidence>
<keyword evidence="4" id="KW-0479">Metal-binding</keyword>
<dbReference type="InterPro" id="IPR013825">
    <property type="entry name" value="Topo_IA_cen_sub2"/>
</dbReference>
<name>A0ABT2TIB2_9FIRM</name>
<evidence type="ECO:0000256" key="11">
    <source>
        <dbReference type="ARBA" id="ARBA00032235"/>
    </source>
</evidence>
<dbReference type="PROSITE" id="PS52039">
    <property type="entry name" value="TOPO_IA_2"/>
    <property type="match status" value="1"/>
</dbReference>
<accession>A0ABT2TIB2</accession>
<dbReference type="Gene3D" id="1.10.460.10">
    <property type="entry name" value="Topoisomerase I, domain 2"/>
    <property type="match status" value="1"/>
</dbReference>
<dbReference type="PANTHER" id="PTHR11390:SF21">
    <property type="entry name" value="DNA TOPOISOMERASE 3-ALPHA"/>
    <property type="match status" value="1"/>
</dbReference>
<evidence type="ECO:0000256" key="7">
    <source>
        <dbReference type="ARBA" id="ARBA00023125"/>
    </source>
</evidence>
<comment type="catalytic activity">
    <reaction evidence="1">
        <text>ATP-independent breakage of single-stranded DNA, followed by passage and rejoining.</text>
        <dbReference type="EC" id="5.6.2.1"/>
    </reaction>
</comment>
<protein>
    <recommendedName>
        <fullName evidence="3">DNA topoisomerase</fullName>
        <ecNumber evidence="3">5.6.2.1</ecNumber>
    </recommendedName>
    <alternativeName>
        <fullName evidence="12">Omega-protein</fullName>
    </alternativeName>
    <alternativeName>
        <fullName evidence="11">Relaxing enzyme</fullName>
    </alternativeName>
    <alternativeName>
        <fullName evidence="9">Swivelase</fullName>
    </alternativeName>
    <alternativeName>
        <fullName evidence="10">Untwisting enzyme</fullName>
    </alternativeName>
</protein>
<reference evidence="15 16" key="1">
    <citation type="journal article" date="2021" name="ISME Commun">
        <title>Automated analysis of genomic sequences facilitates high-throughput and comprehensive description of bacteria.</title>
        <authorList>
            <person name="Hitch T.C.A."/>
        </authorList>
    </citation>
    <scope>NUCLEOTIDE SEQUENCE [LARGE SCALE GENOMIC DNA]</scope>
    <source>
        <strain evidence="15 16">Sanger_109</strain>
    </source>
</reference>
<dbReference type="InterPro" id="IPR034144">
    <property type="entry name" value="TOPRIM_TopoIII"/>
</dbReference>
<dbReference type="PROSITE" id="PS50880">
    <property type="entry name" value="TOPRIM"/>
    <property type="match status" value="1"/>
</dbReference>
<keyword evidence="6" id="KW-0799">Topoisomerase</keyword>
<dbReference type="Gene3D" id="1.10.290.10">
    <property type="entry name" value="Topoisomerase I, domain 4"/>
    <property type="match status" value="1"/>
</dbReference>
<dbReference type="InterPro" id="IPR013497">
    <property type="entry name" value="Topo_IA_cen"/>
</dbReference>
<proteinExistence type="inferred from homology"/>
<dbReference type="Gene3D" id="3.40.50.140">
    <property type="match status" value="1"/>
</dbReference>
<dbReference type="InterPro" id="IPR003602">
    <property type="entry name" value="Topo_IA_DNA-bd_dom"/>
</dbReference>
<feature type="domain" description="Topo IA-type catalytic" evidence="14">
    <location>
        <begin position="151"/>
        <end position="577"/>
    </location>
</feature>
<evidence type="ECO:0000256" key="8">
    <source>
        <dbReference type="ARBA" id="ARBA00023235"/>
    </source>
</evidence>
<dbReference type="SMART" id="SM00493">
    <property type="entry name" value="TOPRIM"/>
    <property type="match status" value="1"/>
</dbReference>
<dbReference type="RefSeq" id="WP_158424714.1">
    <property type="nucleotide sequence ID" value="NZ_JAOQJQ010000002.1"/>
</dbReference>
<dbReference type="PRINTS" id="PR00417">
    <property type="entry name" value="PRTPISMRASEI"/>
</dbReference>
<comment type="similarity">
    <text evidence="2">Belongs to the type IA topoisomerase family.</text>
</comment>
<dbReference type="NCBIfam" id="TIGR01056">
    <property type="entry name" value="topB"/>
    <property type="match status" value="1"/>
</dbReference>
<evidence type="ECO:0000256" key="4">
    <source>
        <dbReference type="ARBA" id="ARBA00022723"/>
    </source>
</evidence>
<dbReference type="PROSITE" id="PS00396">
    <property type="entry name" value="TOPO_IA_1"/>
    <property type="match status" value="1"/>
</dbReference>
<dbReference type="EMBL" id="JAOQJQ010000002">
    <property type="protein sequence ID" value="MCU6761945.1"/>
    <property type="molecule type" value="Genomic_DNA"/>
</dbReference>
<dbReference type="SMART" id="SM00437">
    <property type="entry name" value="TOP1Ac"/>
    <property type="match status" value="1"/>
</dbReference>
<organism evidence="15 16">
    <name type="scientific">Brotonthovivens ammoniilytica</name>
    <dbReference type="NCBI Taxonomy" id="2981725"/>
    <lineage>
        <taxon>Bacteria</taxon>
        <taxon>Bacillati</taxon>
        <taxon>Bacillota</taxon>
        <taxon>Clostridia</taxon>
        <taxon>Lachnospirales</taxon>
        <taxon>Lachnospiraceae</taxon>
        <taxon>Brotonthovivens</taxon>
    </lineage>
</organism>
<evidence type="ECO:0000256" key="9">
    <source>
        <dbReference type="ARBA" id="ARBA00030003"/>
    </source>
</evidence>
<comment type="caution">
    <text evidence="15">The sequence shown here is derived from an EMBL/GenBank/DDBJ whole genome shotgun (WGS) entry which is preliminary data.</text>
</comment>
<sequence>MYLVLGEKPSVALGYAKVLGAKKRQDGYLEGNGWLVSWCLGHLAEYVLPEEYDEKYRKWEFNDLPILPEEWRLAVAKDKKAQFAVLKKLLNRKDVDYVVNGCDAGREGELIFGRVYELSGSRLPVKRIWISSMEDTAIREGFDHLKDGAEYQNLYEAAVCRAKADWLIGMNATRAFTTKYFKRLVVGRVQTPTLAMLVERGGQIAHFQKEKYYNLHLDCDGLEVVKEKLFDAGEAKRIKEACEGGTATVESCVSTEKAVSPPKLYDLTTLQRESNRYFGYTAKETLDFTQSLYEKKLVTYPRTDSQYLTEDMEQTAGQAIAMACEKYGFSQVYPPEPDVKRTMDNSKVSDHHAIIPTAELKGYDLQELSKGEQDILRLIGVRLLCAGAHKHVYQETEITVSCAGEMFQAKGKAVLEMGWKAVEAAFRERLGAKSRKDGEERTIPAVTEGQTFHPVMASISEHFTTPPKPYSEDTLLSAMETAGNQAFDEETEKKGLGTPATRASIIEKLVSSGYAERKGKQIVATKDGADLISVLPEYLRSAAMTAEWENRLLRMEKGKIGSAEFLDGIVELIDRMLLECGELSVEEQNRFYPREQIGVCPVCGSPVYESKRNFFCGRRECSFALWKENRYLSGMRKVIDKKMAAELLKDGRTYVPDLYSQKKGRNFAAYLCMDTEDGKASFRLEFPKKKGKKK</sequence>
<evidence type="ECO:0000256" key="5">
    <source>
        <dbReference type="ARBA" id="ARBA00022842"/>
    </source>
</evidence>
<gene>
    <name evidence="15" type="ORF">OCV88_06260</name>
</gene>
<dbReference type="Gene3D" id="2.70.20.10">
    <property type="entry name" value="Topoisomerase I, domain 3"/>
    <property type="match status" value="1"/>
</dbReference>
<keyword evidence="16" id="KW-1185">Reference proteome</keyword>